<evidence type="ECO:0000256" key="2">
    <source>
        <dbReference type="SAM" id="MobiDB-lite"/>
    </source>
</evidence>
<evidence type="ECO:0000259" key="3">
    <source>
        <dbReference type="Pfam" id="PF05532"/>
    </source>
</evidence>
<dbReference type="RefSeq" id="WP_074987230.1">
    <property type="nucleotide sequence ID" value="NZ_CADFGN010000019.1"/>
</dbReference>
<dbReference type="Gene3D" id="1.10.1470.10">
    <property type="entry name" value="YjbJ"/>
    <property type="match status" value="1"/>
</dbReference>
<accession>A0AAQ1JXZ1</accession>
<reference evidence="4 5" key="1">
    <citation type="submission" date="2016-10" db="EMBL/GenBank/DDBJ databases">
        <authorList>
            <person name="Varghese N."/>
            <person name="Submissions S."/>
        </authorList>
    </citation>
    <scope>NUCLEOTIDE SEQUENCE [LARGE SCALE GENOMIC DNA]</scope>
    <source>
        <strain evidence="4 5">LMG 22274</strain>
    </source>
</reference>
<dbReference type="EMBL" id="FNZM01000026">
    <property type="protein sequence ID" value="SEK13950.1"/>
    <property type="molecule type" value="Genomic_DNA"/>
</dbReference>
<feature type="region of interest" description="Disordered" evidence="2">
    <location>
        <begin position="1"/>
        <end position="61"/>
    </location>
</feature>
<comment type="similarity">
    <text evidence="1">Belongs to the UPF0337 (CsbD) family.</text>
</comment>
<dbReference type="AlphaFoldDB" id="A0AAQ1JXZ1"/>
<feature type="compositionally biased region" description="Basic and acidic residues" evidence="2">
    <location>
        <begin position="1"/>
        <end position="17"/>
    </location>
</feature>
<evidence type="ECO:0000313" key="4">
    <source>
        <dbReference type="EMBL" id="SEK13950.1"/>
    </source>
</evidence>
<comment type="caution">
    <text evidence="4">The sequence shown here is derived from an EMBL/GenBank/DDBJ whole genome shotgun (WGS) entry which is preliminary data.</text>
</comment>
<protein>
    <submittedName>
        <fullName evidence="4">CsbD-like</fullName>
    </submittedName>
</protein>
<gene>
    <name evidence="4" type="ORF">SAMN05216550_1266</name>
</gene>
<feature type="compositionally biased region" description="Basic and acidic residues" evidence="2">
    <location>
        <begin position="30"/>
        <end position="61"/>
    </location>
</feature>
<dbReference type="Pfam" id="PF05532">
    <property type="entry name" value="CsbD"/>
    <property type="match status" value="1"/>
</dbReference>
<feature type="domain" description="CsbD-like" evidence="3">
    <location>
        <begin position="6"/>
        <end position="56"/>
    </location>
</feature>
<proteinExistence type="inferred from homology"/>
<organism evidence="4 5">
    <name type="scientific">Paraburkholderia tropica</name>
    <dbReference type="NCBI Taxonomy" id="92647"/>
    <lineage>
        <taxon>Bacteria</taxon>
        <taxon>Pseudomonadati</taxon>
        <taxon>Pseudomonadota</taxon>
        <taxon>Betaproteobacteria</taxon>
        <taxon>Burkholderiales</taxon>
        <taxon>Burkholderiaceae</taxon>
        <taxon>Paraburkholderia</taxon>
    </lineage>
</organism>
<dbReference type="SUPFAM" id="SSF69047">
    <property type="entry name" value="Hypothetical protein YjbJ"/>
    <property type="match status" value="1"/>
</dbReference>
<name>A0AAQ1JXZ1_9BURK</name>
<dbReference type="Proteomes" id="UP000183529">
    <property type="component" value="Unassembled WGS sequence"/>
</dbReference>
<sequence length="61" mass="6701">MNKEHMKGAVEKAKGKFNEAVGRATDNPEQELKGVEQQRAGEGHEIIGDIEDAAKDSQQDH</sequence>
<evidence type="ECO:0000313" key="5">
    <source>
        <dbReference type="Proteomes" id="UP000183529"/>
    </source>
</evidence>
<evidence type="ECO:0000256" key="1">
    <source>
        <dbReference type="ARBA" id="ARBA00009129"/>
    </source>
</evidence>
<dbReference type="InterPro" id="IPR008462">
    <property type="entry name" value="CsbD"/>
</dbReference>
<dbReference type="InterPro" id="IPR036629">
    <property type="entry name" value="YjbJ_sf"/>
</dbReference>